<proteinExistence type="predicted"/>
<dbReference type="Proteomes" id="UP000646152">
    <property type="component" value="Unassembled WGS sequence"/>
</dbReference>
<organism evidence="1 2">
    <name type="scientific">Oceanisphaera marina</name>
    <dbReference type="NCBI Taxonomy" id="2017550"/>
    <lineage>
        <taxon>Bacteria</taxon>
        <taxon>Pseudomonadati</taxon>
        <taxon>Pseudomonadota</taxon>
        <taxon>Gammaproteobacteria</taxon>
        <taxon>Aeromonadales</taxon>
        <taxon>Aeromonadaceae</taxon>
        <taxon>Oceanisphaera</taxon>
    </lineage>
</organism>
<accession>A0ABQ1IXH2</accession>
<comment type="caution">
    <text evidence="1">The sequence shown here is derived from an EMBL/GenBank/DDBJ whole genome shotgun (WGS) entry which is preliminary data.</text>
</comment>
<evidence type="ECO:0000313" key="2">
    <source>
        <dbReference type="Proteomes" id="UP000646152"/>
    </source>
</evidence>
<reference evidence="2" key="1">
    <citation type="journal article" date="2019" name="Int. J. Syst. Evol. Microbiol.">
        <title>The Global Catalogue of Microorganisms (GCM) 10K type strain sequencing project: providing services to taxonomists for standard genome sequencing and annotation.</title>
        <authorList>
            <consortium name="The Broad Institute Genomics Platform"/>
            <consortium name="The Broad Institute Genome Sequencing Center for Infectious Disease"/>
            <person name="Wu L."/>
            <person name="Ma J."/>
        </authorList>
    </citation>
    <scope>NUCLEOTIDE SEQUENCE [LARGE SCALE GENOMIC DNA]</scope>
    <source>
        <strain evidence="2">CGMCC 1.15923</strain>
    </source>
</reference>
<gene>
    <name evidence="1" type="ORF">GCM10011502_30010</name>
</gene>
<keyword evidence="2" id="KW-1185">Reference proteome</keyword>
<sequence>MSEEFTYVVQERMNETWVTLTSMISSEQALTHLQELKQVAPEPPGGGRYRVIKKLHMDSGPNIYPFYCRVS</sequence>
<evidence type="ECO:0000313" key="1">
    <source>
        <dbReference type="EMBL" id="GGB55039.1"/>
    </source>
</evidence>
<protein>
    <submittedName>
        <fullName evidence="1">Uncharacterized protein</fullName>
    </submittedName>
</protein>
<dbReference type="EMBL" id="BMKE01000048">
    <property type="protein sequence ID" value="GGB55039.1"/>
    <property type="molecule type" value="Genomic_DNA"/>
</dbReference>
<name>A0ABQ1IXH2_9GAMM</name>